<comment type="cofactor">
    <cofactor evidence="11">
        <name>Zn(2+)</name>
        <dbReference type="ChEBI" id="CHEBI:29105"/>
    </cofactor>
</comment>
<feature type="active site" description="Proton donor" evidence="8">
    <location>
        <position position="39"/>
    </location>
</feature>
<feature type="active site" description="Nucleophile" evidence="8">
    <location>
        <position position="37"/>
    </location>
</feature>
<evidence type="ECO:0000256" key="11">
    <source>
        <dbReference type="PIRSR" id="PIRSR004682-4"/>
    </source>
</evidence>
<evidence type="ECO:0000256" key="4">
    <source>
        <dbReference type="ARBA" id="ARBA00022801"/>
    </source>
</evidence>
<evidence type="ECO:0000256" key="10">
    <source>
        <dbReference type="PIRSR" id="PIRSR004682-3"/>
    </source>
</evidence>
<dbReference type="InterPro" id="IPR006549">
    <property type="entry name" value="HAD-SF_hydro_IIIA"/>
</dbReference>
<gene>
    <name evidence="13" type="ORF">HNI00_06785</name>
</gene>
<dbReference type="NCBIfam" id="TIGR01662">
    <property type="entry name" value="HAD-SF-IIIA"/>
    <property type="match status" value="1"/>
</dbReference>
<dbReference type="GO" id="GO:0046872">
    <property type="term" value="F:metal ion binding"/>
    <property type="evidence" value="ECO:0007669"/>
    <property type="project" value="UniProtKB-KW"/>
</dbReference>
<keyword evidence="3 11" id="KW-0479">Metal-binding</keyword>
<comment type="subcellular location">
    <subcellularLocation>
        <location evidence="1 7">Cytoplasm</location>
    </subcellularLocation>
</comment>
<evidence type="ECO:0000313" key="13">
    <source>
        <dbReference type="EMBL" id="WOB42883.1"/>
    </source>
</evidence>
<dbReference type="Gene3D" id="3.40.50.1000">
    <property type="entry name" value="HAD superfamily/HAD-like"/>
    <property type="match status" value="1"/>
</dbReference>
<evidence type="ECO:0000256" key="5">
    <source>
        <dbReference type="ARBA" id="ARBA00023277"/>
    </source>
</evidence>
<feature type="binding site" evidence="11">
    <location>
        <position position="166"/>
    </location>
    <ligand>
        <name>Mg(2+)</name>
        <dbReference type="ChEBI" id="CHEBI:18420"/>
    </ligand>
</feature>
<protein>
    <recommendedName>
        <fullName evidence="6 7">D,D-heptose 1,7-bisphosphate phosphatase</fullName>
        <ecNumber evidence="7">3.1.3.-</ecNumber>
    </recommendedName>
</protein>
<feature type="binding site" evidence="11">
    <location>
        <position position="167"/>
    </location>
    <ligand>
        <name>Mg(2+)</name>
        <dbReference type="ChEBI" id="CHEBI:18420"/>
    </ligand>
</feature>
<evidence type="ECO:0000256" key="1">
    <source>
        <dbReference type="ARBA" id="ARBA00004496"/>
    </source>
</evidence>
<dbReference type="PANTHER" id="PTHR42891">
    <property type="entry name" value="D-GLYCERO-BETA-D-MANNO-HEPTOSE-1,7-BISPHOSPHATE 7-PHOSPHATASE"/>
    <property type="match status" value="1"/>
</dbReference>
<evidence type="ECO:0000256" key="8">
    <source>
        <dbReference type="PIRSR" id="PIRSR004682-1"/>
    </source>
</evidence>
<organism evidence="13">
    <name type="scientific">Thermoleptolyngbya oregonensis NK1-22</name>
    <dbReference type="NCBI Taxonomy" id="2547457"/>
    <lineage>
        <taxon>Bacteria</taxon>
        <taxon>Bacillati</taxon>
        <taxon>Cyanobacteriota</taxon>
        <taxon>Cyanophyceae</taxon>
        <taxon>Oculatellales</taxon>
        <taxon>Oculatellaceae</taxon>
        <taxon>Thermoleptolyngbya</taxon>
    </lineage>
</organism>
<comment type="similarity">
    <text evidence="7">Belongs to the gmhB family.</text>
</comment>
<dbReference type="GO" id="GO:0005975">
    <property type="term" value="P:carbohydrate metabolic process"/>
    <property type="evidence" value="ECO:0007669"/>
    <property type="project" value="InterPro"/>
</dbReference>
<keyword evidence="2 7" id="KW-0963">Cytoplasm</keyword>
<feature type="site" description="Stabilizes the phosphoryl group" evidence="10">
    <location>
        <position position="79"/>
    </location>
</feature>
<feature type="binding site" evidence="11">
    <location>
        <position position="119"/>
    </location>
    <ligand>
        <name>Zn(2+)</name>
        <dbReference type="ChEBI" id="CHEBI:29105"/>
    </ligand>
</feature>
<feature type="binding site" evidence="9">
    <location>
        <begin position="79"/>
        <end position="82"/>
    </location>
    <ligand>
        <name>substrate</name>
    </ligand>
</feature>
<proteinExistence type="inferred from homology"/>
<dbReference type="PANTHER" id="PTHR42891:SF1">
    <property type="entry name" value="D-GLYCERO-BETA-D-MANNO-HEPTOSE-1,7-BISPHOSPHATE 7-PHOSPHATASE"/>
    <property type="match status" value="1"/>
</dbReference>
<keyword evidence="4 7" id="KW-0378">Hydrolase</keyword>
<dbReference type="EMBL" id="CP053540">
    <property type="protein sequence ID" value="WOB42883.1"/>
    <property type="molecule type" value="Genomic_DNA"/>
</dbReference>
<evidence type="ECO:0000256" key="7">
    <source>
        <dbReference type="PIRNR" id="PIRNR004682"/>
    </source>
</evidence>
<name>A0AA97BPE7_9CYAN</name>
<reference evidence="13" key="1">
    <citation type="submission" date="2020-05" db="EMBL/GenBank/DDBJ databases">
        <authorList>
            <person name="Zhu T."/>
            <person name="Keshari N."/>
            <person name="Lu X."/>
        </authorList>
    </citation>
    <scope>NUCLEOTIDE SEQUENCE</scope>
    <source>
        <strain evidence="13">NK1-22</strain>
    </source>
</reference>
<evidence type="ECO:0000256" key="6">
    <source>
        <dbReference type="ARBA" id="ARBA00031828"/>
    </source>
</evidence>
<dbReference type="Pfam" id="PF13242">
    <property type="entry name" value="Hydrolase_like"/>
    <property type="match status" value="1"/>
</dbReference>
<accession>A0AA97BPE7</accession>
<dbReference type="AlphaFoldDB" id="A0AA97BPE7"/>
<evidence type="ECO:0000256" key="12">
    <source>
        <dbReference type="SAM" id="MobiDB-lite"/>
    </source>
</evidence>
<feature type="region of interest" description="Disordered" evidence="12">
    <location>
        <begin position="1"/>
        <end position="24"/>
    </location>
</feature>
<comment type="cofactor">
    <cofactor evidence="11">
        <name>Mg(2+)</name>
        <dbReference type="ChEBI" id="CHEBI:18420"/>
    </cofactor>
</comment>
<feature type="binding site" evidence="9">
    <location>
        <position position="167"/>
    </location>
    <ligand>
        <name>substrate</name>
    </ligand>
</feature>
<sequence>MNSDQNPPQNSQQNPQQNPQHDLQNNLQHGRSAVFLDRDGVLNIEAGYIYELENLNLIPGVAQAVRRLNDRGLFCCLVSNQSGPARGYYPRSHVDNLHERLCRLLHEEAGAWLDAIYYCPDLSPPEGGTVAEFTRWTTWRKPNTGMLVAAAWEHHLDIRRSFMVGDKATDVDLAHNAGCKGILVQTGYGDRVLAGAYQHQTQPDYVAENLAAAVEWICAAQH</sequence>
<dbReference type="InterPro" id="IPR004446">
    <property type="entry name" value="Heptose_bisP_phosphatase"/>
</dbReference>
<keyword evidence="5 7" id="KW-0119">Carbohydrate metabolism</keyword>
<dbReference type="SUPFAM" id="SSF56784">
    <property type="entry name" value="HAD-like"/>
    <property type="match status" value="1"/>
</dbReference>
<evidence type="ECO:0000256" key="3">
    <source>
        <dbReference type="ARBA" id="ARBA00022723"/>
    </source>
</evidence>
<feature type="binding site" evidence="9">
    <location>
        <begin position="37"/>
        <end position="39"/>
    </location>
    <ligand>
        <name>substrate</name>
    </ligand>
</feature>
<feature type="binding site" evidence="11">
    <location>
        <position position="39"/>
    </location>
    <ligand>
        <name>Mg(2+)</name>
        <dbReference type="ChEBI" id="CHEBI:18420"/>
    </ligand>
</feature>
<dbReference type="InterPro" id="IPR036412">
    <property type="entry name" value="HAD-like_sf"/>
</dbReference>
<dbReference type="KEGG" id="tog:HNI00_06785"/>
<keyword evidence="11" id="KW-0460">Magnesium</keyword>
<dbReference type="RefSeq" id="WP_316791840.1">
    <property type="nucleotide sequence ID" value="NZ_CP053540.1"/>
</dbReference>
<dbReference type="EC" id="3.1.3.-" evidence="7"/>
<feature type="binding site" evidence="9">
    <location>
        <begin position="140"/>
        <end position="141"/>
    </location>
    <ligand>
        <name>substrate</name>
    </ligand>
</feature>
<dbReference type="PIRSF" id="PIRSF004682">
    <property type="entry name" value="GmhB"/>
    <property type="match status" value="1"/>
</dbReference>
<dbReference type="InterPro" id="IPR006543">
    <property type="entry name" value="Histidinol-phos"/>
</dbReference>
<feature type="site" description="Stabilizes the phosphoryl group" evidence="10">
    <location>
        <position position="141"/>
    </location>
</feature>
<feature type="binding site" evidence="9">
    <location>
        <begin position="45"/>
        <end position="48"/>
    </location>
    <ligand>
        <name>substrate</name>
    </ligand>
</feature>
<dbReference type="NCBIfam" id="TIGR01656">
    <property type="entry name" value="Histidinol-ppas"/>
    <property type="match status" value="1"/>
</dbReference>
<feature type="site" description="Contributes to substrate recognition" evidence="10">
    <location>
        <position position="140"/>
    </location>
</feature>
<dbReference type="InterPro" id="IPR023214">
    <property type="entry name" value="HAD_sf"/>
</dbReference>
<dbReference type="GO" id="GO:0005737">
    <property type="term" value="C:cytoplasm"/>
    <property type="evidence" value="ECO:0007669"/>
    <property type="project" value="UniProtKB-SubCell"/>
</dbReference>
<evidence type="ECO:0000256" key="2">
    <source>
        <dbReference type="ARBA" id="ARBA00022490"/>
    </source>
</evidence>
<dbReference type="GO" id="GO:0016791">
    <property type="term" value="F:phosphatase activity"/>
    <property type="evidence" value="ECO:0007669"/>
    <property type="project" value="InterPro"/>
</dbReference>
<evidence type="ECO:0000256" key="9">
    <source>
        <dbReference type="PIRSR" id="PIRSR004682-2"/>
    </source>
</evidence>
<keyword evidence="11" id="KW-0862">Zinc</keyword>
<dbReference type="CDD" id="cd07503">
    <property type="entry name" value="HAD_HisB-N"/>
    <property type="match status" value="1"/>
</dbReference>
<feature type="binding site" evidence="11">
    <location>
        <position position="37"/>
    </location>
    <ligand>
        <name>Mg(2+)</name>
        <dbReference type="ChEBI" id="CHEBI:18420"/>
    </ligand>
</feature>